<name>A0ABZ1TSJ6_STRVG</name>
<evidence type="ECO:0000313" key="2">
    <source>
        <dbReference type="Proteomes" id="UP001432039"/>
    </source>
</evidence>
<dbReference type="RefSeq" id="WP_328966161.1">
    <property type="nucleotide sequence ID" value="NZ_CP108090.1"/>
</dbReference>
<evidence type="ECO:0000313" key="1">
    <source>
        <dbReference type="EMBL" id="WUQ18217.1"/>
    </source>
</evidence>
<dbReference type="Proteomes" id="UP001432039">
    <property type="component" value="Chromosome"/>
</dbReference>
<gene>
    <name evidence="1" type="ORF">OG517_34550</name>
</gene>
<keyword evidence="2" id="KW-1185">Reference proteome</keyword>
<sequence>MVIMRPAIPSEMVKLDPIDVRRPIGRISVVTMEKIPSITEMTASQEMNGERSVGAGDRTEVVVAVDMNPVLSWASHAELRDL</sequence>
<organism evidence="1 2">
    <name type="scientific">Streptomyces virginiae</name>
    <name type="common">Streptomyces cinnamonensis</name>
    <dbReference type="NCBI Taxonomy" id="1961"/>
    <lineage>
        <taxon>Bacteria</taxon>
        <taxon>Bacillati</taxon>
        <taxon>Actinomycetota</taxon>
        <taxon>Actinomycetes</taxon>
        <taxon>Kitasatosporales</taxon>
        <taxon>Streptomycetaceae</taxon>
        <taxon>Streptomyces</taxon>
    </lineage>
</organism>
<dbReference type="EMBL" id="CP108090">
    <property type="protein sequence ID" value="WUQ18217.1"/>
    <property type="molecule type" value="Genomic_DNA"/>
</dbReference>
<accession>A0ABZ1TSJ6</accession>
<protein>
    <submittedName>
        <fullName evidence="1">Uncharacterized protein</fullName>
    </submittedName>
</protein>
<proteinExistence type="predicted"/>
<reference evidence="1" key="1">
    <citation type="submission" date="2022-10" db="EMBL/GenBank/DDBJ databases">
        <title>The complete genomes of actinobacterial strains from the NBC collection.</title>
        <authorList>
            <person name="Joergensen T.S."/>
            <person name="Alvarez Arevalo M."/>
            <person name="Sterndorff E.B."/>
            <person name="Faurdal D."/>
            <person name="Vuksanovic O."/>
            <person name="Mourched A.-S."/>
            <person name="Charusanti P."/>
            <person name="Shaw S."/>
            <person name="Blin K."/>
            <person name="Weber T."/>
        </authorList>
    </citation>
    <scope>NUCLEOTIDE SEQUENCE</scope>
    <source>
        <strain evidence="1">NBC_00248</strain>
    </source>
</reference>